<protein>
    <submittedName>
        <fullName evidence="1">Uncharacterized protein</fullName>
    </submittedName>
</protein>
<name>A0A4D6MID6_VIGUN</name>
<sequence length="162" mass="17785">MHCVWASPIKPNFIVNKNLVSLRQVVAANSIIVVVTFIQIPKPTARLIPSFLSHSLLLVLHHPRFGKSEESTLVSPPPTSLAKKHEGRVQAIHGVSFLLHRDIHHVAGRGSSATIGLRLTNDFDRHDHHEHSYGVCVVVVAAICPCLDWTHSVNHNCCAVVG</sequence>
<keyword evidence="2" id="KW-1185">Reference proteome</keyword>
<proteinExistence type="predicted"/>
<organism evidence="1 2">
    <name type="scientific">Vigna unguiculata</name>
    <name type="common">Cowpea</name>
    <dbReference type="NCBI Taxonomy" id="3917"/>
    <lineage>
        <taxon>Eukaryota</taxon>
        <taxon>Viridiplantae</taxon>
        <taxon>Streptophyta</taxon>
        <taxon>Embryophyta</taxon>
        <taxon>Tracheophyta</taxon>
        <taxon>Spermatophyta</taxon>
        <taxon>Magnoliopsida</taxon>
        <taxon>eudicotyledons</taxon>
        <taxon>Gunneridae</taxon>
        <taxon>Pentapetalae</taxon>
        <taxon>rosids</taxon>
        <taxon>fabids</taxon>
        <taxon>Fabales</taxon>
        <taxon>Fabaceae</taxon>
        <taxon>Papilionoideae</taxon>
        <taxon>50 kb inversion clade</taxon>
        <taxon>NPAAA clade</taxon>
        <taxon>indigoferoid/millettioid clade</taxon>
        <taxon>Phaseoleae</taxon>
        <taxon>Vigna</taxon>
    </lineage>
</organism>
<reference evidence="1 2" key="1">
    <citation type="submission" date="2019-04" db="EMBL/GenBank/DDBJ databases">
        <title>An improved genome assembly and genetic linkage map for asparagus bean, Vigna unguiculata ssp. sesquipedialis.</title>
        <authorList>
            <person name="Xia Q."/>
            <person name="Zhang R."/>
            <person name="Dong Y."/>
        </authorList>
    </citation>
    <scope>NUCLEOTIDE SEQUENCE [LARGE SCALE GENOMIC DNA]</scope>
    <source>
        <tissue evidence="1">Leaf</tissue>
    </source>
</reference>
<gene>
    <name evidence="1" type="ORF">DEO72_LG7g2068</name>
</gene>
<accession>A0A4D6MID6</accession>
<evidence type="ECO:0000313" key="2">
    <source>
        <dbReference type="Proteomes" id="UP000501690"/>
    </source>
</evidence>
<dbReference type="EMBL" id="CP039351">
    <property type="protein sequence ID" value="QCE00778.1"/>
    <property type="molecule type" value="Genomic_DNA"/>
</dbReference>
<evidence type="ECO:0000313" key="1">
    <source>
        <dbReference type="EMBL" id="QCE00778.1"/>
    </source>
</evidence>
<dbReference type="AlphaFoldDB" id="A0A4D6MID6"/>
<dbReference type="Proteomes" id="UP000501690">
    <property type="component" value="Linkage Group LG7"/>
</dbReference>